<evidence type="ECO:0000313" key="1">
    <source>
        <dbReference type="EMBL" id="GBH30508.1"/>
    </source>
</evidence>
<dbReference type="Gene3D" id="1.10.10.410">
    <property type="match status" value="1"/>
</dbReference>
<dbReference type="SUPFAM" id="SSF89095">
    <property type="entry name" value="GatB/YqeY motif"/>
    <property type="match status" value="1"/>
</dbReference>
<dbReference type="PANTHER" id="PTHR28055">
    <property type="entry name" value="ALTERED INHERITANCE OF MITOCHONDRIA PROTEIN 41, MITOCHONDRIAL"/>
    <property type="match status" value="1"/>
</dbReference>
<dbReference type="GO" id="GO:0016884">
    <property type="term" value="F:carbon-nitrogen ligase activity, with glutamine as amido-N-donor"/>
    <property type="evidence" value="ECO:0007669"/>
    <property type="project" value="InterPro"/>
</dbReference>
<keyword evidence="2" id="KW-1185">Reference proteome</keyword>
<comment type="caution">
    <text evidence="1">The sequence shown here is derived from an EMBL/GenBank/DDBJ whole genome shotgun (WGS) entry which is preliminary data.</text>
</comment>
<reference evidence="1 2" key="1">
    <citation type="submission" date="2014-12" db="EMBL/GenBank/DDBJ databases">
        <title>Whole genome sequencing of Sphingobium xenophagum OW59.</title>
        <authorList>
            <person name="Ohta Y."/>
            <person name="Nishi S."/>
            <person name="Hatada Y."/>
        </authorList>
    </citation>
    <scope>NUCLEOTIDE SEQUENCE [LARGE SCALE GENOMIC DNA]</scope>
    <source>
        <strain evidence="1 2">OW59</strain>
    </source>
</reference>
<dbReference type="PANTHER" id="PTHR28055:SF1">
    <property type="entry name" value="ALTERED INHERITANCE OF MITOCHONDRIA PROTEIN 41, MITOCHONDRIAL"/>
    <property type="match status" value="1"/>
</dbReference>
<dbReference type="InterPro" id="IPR023168">
    <property type="entry name" value="GatB_Yqey_C_2"/>
</dbReference>
<dbReference type="InterPro" id="IPR042184">
    <property type="entry name" value="YqeY/Aim41_N"/>
</dbReference>
<dbReference type="EMBL" id="BBQY01000004">
    <property type="protein sequence ID" value="GBH30508.1"/>
    <property type="molecule type" value="Genomic_DNA"/>
</dbReference>
<gene>
    <name evidence="1" type="ORF">MBESOW_P1763</name>
</gene>
<sequence>MVGWSFFAFAGSRLVRVKRPVTYACATSRSTPVKNLFWRYIYFFPDQNRIRFAMIRDTIKSAQITAMKAGDKERLAAVRLILAKLKDRDIELRVATSVPDDDVVVVEVLQKMVKQRRESIDMFKNGGRDELAAKEQSELDVIESFLPQQLSEEETKAAIEGIKAEVGAASVKDMGKVMAVLKERHGQVIDMSKASALVKAALN</sequence>
<name>A0A401J1K5_SPHXE</name>
<protein>
    <submittedName>
        <fullName evidence="1">Uncharacterized protein</fullName>
    </submittedName>
</protein>
<dbReference type="STRING" id="1192759.GCA_000277525_03903"/>
<dbReference type="Proteomes" id="UP000290975">
    <property type="component" value="Unassembled WGS sequence"/>
</dbReference>
<accession>A0A401J1K5</accession>
<organism evidence="1 2">
    <name type="scientific">Sphingobium xenophagum</name>
    <dbReference type="NCBI Taxonomy" id="121428"/>
    <lineage>
        <taxon>Bacteria</taxon>
        <taxon>Pseudomonadati</taxon>
        <taxon>Pseudomonadota</taxon>
        <taxon>Alphaproteobacteria</taxon>
        <taxon>Sphingomonadales</taxon>
        <taxon>Sphingomonadaceae</taxon>
        <taxon>Sphingobium</taxon>
    </lineage>
</organism>
<dbReference type="Gene3D" id="1.10.1510.10">
    <property type="entry name" value="Uncharacterised protein YqeY/AIM41 PF09424, N-terminal domain"/>
    <property type="match status" value="1"/>
</dbReference>
<dbReference type="AlphaFoldDB" id="A0A401J1K5"/>
<evidence type="ECO:0000313" key="2">
    <source>
        <dbReference type="Proteomes" id="UP000290975"/>
    </source>
</evidence>
<proteinExistence type="predicted"/>
<dbReference type="InterPro" id="IPR003789">
    <property type="entry name" value="Asn/Gln_tRNA_amidoTrase-B-like"/>
</dbReference>
<dbReference type="InterPro" id="IPR019004">
    <property type="entry name" value="YqeY/Aim41"/>
</dbReference>
<dbReference type="Pfam" id="PF09424">
    <property type="entry name" value="YqeY"/>
    <property type="match status" value="1"/>
</dbReference>